<feature type="non-terminal residue" evidence="1">
    <location>
        <position position="1"/>
    </location>
</feature>
<dbReference type="AlphaFoldDB" id="A0A4C1TCV2"/>
<accession>A0A4C1TCV2</accession>
<protein>
    <submittedName>
        <fullName evidence="1">Uncharacterized protein</fullName>
    </submittedName>
</protein>
<evidence type="ECO:0000313" key="2">
    <source>
        <dbReference type="Proteomes" id="UP000299102"/>
    </source>
</evidence>
<comment type="caution">
    <text evidence="1">The sequence shown here is derived from an EMBL/GenBank/DDBJ whole genome shotgun (WGS) entry which is preliminary data.</text>
</comment>
<dbReference type="EMBL" id="BGZK01009336">
    <property type="protein sequence ID" value="GBP11935.1"/>
    <property type="molecule type" value="Genomic_DNA"/>
</dbReference>
<reference evidence="1 2" key="1">
    <citation type="journal article" date="2019" name="Commun. Biol.">
        <title>The bagworm genome reveals a unique fibroin gene that provides high tensile strength.</title>
        <authorList>
            <person name="Kono N."/>
            <person name="Nakamura H."/>
            <person name="Ohtoshi R."/>
            <person name="Tomita M."/>
            <person name="Numata K."/>
            <person name="Arakawa K."/>
        </authorList>
    </citation>
    <scope>NUCLEOTIDE SEQUENCE [LARGE SCALE GENOMIC DNA]</scope>
</reference>
<dbReference type="Proteomes" id="UP000299102">
    <property type="component" value="Unassembled WGS sequence"/>
</dbReference>
<dbReference type="STRING" id="151549.A0A4C1TCV2"/>
<sequence length="51" mass="5377">SPSPFLPGPGQYERALQVPIDTLPHTVFPKLNASGGYVPPSDSTLCTHANT</sequence>
<proteinExistence type="predicted"/>
<name>A0A4C1TCV2_EUMVA</name>
<keyword evidence="2" id="KW-1185">Reference proteome</keyword>
<gene>
    <name evidence="1" type="ORF">EVAR_73883_1</name>
</gene>
<dbReference type="OrthoDB" id="445995at2759"/>
<organism evidence="1 2">
    <name type="scientific">Eumeta variegata</name>
    <name type="common">Bagworm moth</name>
    <name type="synonym">Eumeta japonica</name>
    <dbReference type="NCBI Taxonomy" id="151549"/>
    <lineage>
        <taxon>Eukaryota</taxon>
        <taxon>Metazoa</taxon>
        <taxon>Ecdysozoa</taxon>
        <taxon>Arthropoda</taxon>
        <taxon>Hexapoda</taxon>
        <taxon>Insecta</taxon>
        <taxon>Pterygota</taxon>
        <taxon>Neoptera</taxon>
        <taxon>Endopterygota</taxon>
        <taxon>Lepidoptera</taxon>
        <taxon>Glossata</taxon>
        <taxon>Ditrysia</taxon>
        <taxon>Tineoidea</taxon>
        <taxon>Psychidae</taxon>
        <taxon>Oiketicinae</taxon>
        <taxon>Eumeta</taxon>
    </lineage>
</organism>
<evidence type="ECO:0000313" key="1">
    <source>
        <dbReference type="EMBL" id="GBP11935.1"/>
    </source>
</evidence>